<gene>
    <name evidence="1" type="ORF">TNCT_592871</name>
</gene>
<keyword evidence="2" id="KW-1185">Reference proteome</keyword>
<dbReference type="EMBL" id="BMAO01039320">
    <property type="protein sequence ID" value="GFR30566.1"/>
    <property type="molecule type" value="Genomic_DNA"/>
</dbReference>
<dbReference type="Proteomes" id="UP000887116">
    <property type="component" value="Unassembled WGS sequence"/>
</dbReference>
<sequence length="94" mass="10929">MAVDPTPQKIVEEEGKVMMQADIQADSNVQLDIQNRNYLGPEYQNDIGLWRNISKDVQNLWCKRNSVECPHFNNDFSASCRHYDDGCKKHFPSR</sequence>
<accession>A0A8X6M1E7</accession>
<comment type="caution">
    <text evidence="1">The sequence shown here is derived from an EMBL/GenBank/DDBJ whole genome shotgun (WGS) entry which is preliminary data.</text>
</comment>
<evidence type="ECO:0000313" key="2">
    <source>
        <dbReference type="Proteomes" id="UP000887116"/>
    </source>
</evidence>
<protein>
    <submittedName>
        <fullName evidence="1">Uncharacterized protein</fullName>
    </submittedName>
</protein>
<name>A0A8X6M1E7_TRICU</name>
<reference evidence="1" key="1">
    <citation type="submission" date="2020-07" db="EMBL/GenBank/DDBJ databases">
        <title>Multicomponent nature underlies the extraordinary mechanical properties of spider dragline silk.</title>
        <authorList>
            <person name="Kono N."/>
            <person name="Nakamura H."/>
            <person name="Mori M."/>
            <person name="Yoshida Y."/>
            <person name="Ohtoshi R."/>
            <person name="Malay A.D."/>
            <person name="Moran D.A.P."/>
            <person name="Tomita M."/>
            <person name="Numata K."/>
            <person name="Arakawa K."/>
        </authorList>
    </citation>
    <scope>NUCLEOTIDE SEQUENCE</scope>
</reference>
<evidence type="ECO:0000313" key="1">
    <source>
        <dbReference type="EMBL" id="GFR30566.1"/>
    </source>
</evidence>
<proteinExistence type="predicted"/>
<organism evidence="1 2">
    <name type="scientific">Trichonephila clavata</name>
    <name type="common">Joro spider</name>
    <name type="synonym">Nephila clavata</name>
    <dbReference type="NCBI Taxonomy" id="2740835"/>
    <lineage>
        <taxon>Eukaryota</taxon>
        <taxon>Metazoa</taxon>
        <taxon>Ecdysozoa</taxon>
        <taxon>Arthropoda</taxon>
        <taxon>Chelicerata</taxon>
        <taxon>Arachnida</taxon>
        <taxon>Araneae</taxon>
        <taxon>Araneomorphae</taxon>
        <taxon>Entelegynae</taxon>
        <taxon>Araneoidea</taxon>
        <taxon>Nephilidae</taxon>
        <taxon>Trichonephila</taxon>
    </lineage>
</organism>
<dbReference type="OrthoDB" id="6611207at2759"/>
<dbReference type="AlphaFoldDB" id="A0A8X6M1E7"/>